<evidence type="ECO:0000313" key="8">
    <source>
        <dbReference type="EMBL" id="TXC90169.1"/>
    </source>
</evidence>
<comment type="similarity">
    <text evidence="6">Belongs to the TVP38/TMEM64 family.</text>
</comment>
<evidence type="ECO:0000313" key="9">
    <source>
        <dbReference type="Proteomes" id="UP000321363"/>
    </source>
</evidence>
<comment type="caution">
    <text evidence="8">The sequence shown here is derived from an EMBL/GenBank/DDBJ whole genome shotgun (WGS) entry which is preliminary data.</text>
</comment>
<feature type="transmembrane region" description="Helical" evidence="6">
    <location>
        <begin position="104"/>
        <end position="129"/>
    </location>
</feature>
<feature type="transmembrane region" description="Helical" evidence="6">
    <location>
        <begin position="166"/>
        <end position="182"/>
    </location>
</feature>
<evidence type="ECO:0000256" key="6">
    <source>
        <dbReference type="RuleBase" id="RU366058"/>
    </source>
</evidence>
<keyword evidence="9" id="KW-1185">Reference proteome</keyword>
<evidence type="ECO:0000256" key="3">
    <source>
        <dbReference type="ARBA" id="ARBA00022692"/>
    </source>
</evidence>
<feature type="transmembrane region" description="Helical" evidence="6">
    <location>
        <begin position="141"/>
        <end position="160"/>
    </location>
</feature>
<protein>
    <recommendedName>
        <fullName evidence="6">TVP38/TMEM64 family membrane protein</fullName>
    </recommendedName>
</protein>
<feature type="transmembrane region" description="Helical" evidence="6">
    <location>
        <begin position="12"/>
        <end position="35"/>
    </location>
</feature>
<keyword evidence="3 6" id="KW-0812">Transmembrane</keyword>
<dbReference type="Pfam" id="PF09335">
    <property type="entry name" value="VTT_dom"/>
    <property type="match status" value="1"/>
</dbReference>
<dbReference type="EMBL" id="VOQF01000007">
    <property type="protein sequence ID" value="TXC90169.1"/>
    <property type="molecule type" value="Genomic_DNA"/>
</dbReference>
<gene>
    <name evidence="8" type="ORF">FS935_13995</name>
</gene>
<feature type="domain" description="VTT" evidence="7">
    <location>
        <begin position="44"/>
        <end position="158"/>
    </location>
</feature>
<dbReference type="AlphaFoldDB" id="A0A5C6VZX0"/>
<evidence type="ECO:0000259" key="7">
    <source>
        <dbReference type="Pfam" id="PF09335"/>
    </source>
</evidence>
<dbReference type="OrthoDB" id="2451090at2"/>
<feature type="transmembrane region" description="Helical" evidence="6">
    <location>
        <begin position="64"/>
        <end position="84"/>
    </location>
</feature>
<feature type="transmembrane region" description="Helical" evidence="6">
    <location>
        <begin position="41"/>
        <end position="57"/>
    </location>
</feature>
<dbReference type="PANTHER" id="PTHR12677">
    <property type="entry name" value="GOLGI APPARATUS MEMBRANE PROTEIN TVP38-RELATED"/>
    <property type="match status" value="1"/>
</dbReference>
<evidence type="ECO:0000256" key="4">
    <source>
        <dbReference type="ARBA" id="ARBA00022989"/>
    </source>
</evidence>
<evidence type="ECO:0000256" key="1">
    <source>
        <dbReference type="ARBA" id="ARBA00004651"/>
    </source>
</evidence>
<evidence type="ECO:0000256" key="2">
    <source>
        <dbReference type="ARBA" id="ARBA00022475"/>
    </source>
</evidence>
<proteinExistence type="inferred from homology"/>
<dbReference type="InterPro" id="IPR015414">
    <property type="entry name" value="TMEM64"/>
</dbReference>
<dbReference type="PANTHER" id="PTHR12677:SF59">
    <property type="entry name" value="GOLGI APPARATUS MEMBRANE PROTEIN TVP38-RELATED"/>
    <property type="match status" value="1"/>
</dbReference>
<comment type="subcellular location">
    <subcellularLocation>
        <location evidence="1 6">Cell membrane</location>
        <topology evidence="1 6">Multi-pass membrane protein</topology>
    </subcellularLocation>
</comment>
<dbReference type="InterPro" id="IPR032816">
    <property type="entry name" value="VTT_dom"/>
</dbReference>
<sequence length="204" mass="23244">MTNKKVVIKIELATSTVLTAIQTTGLFAPLFFILFHIIRQFLFIPVAVVCVAGGILFGTELGSLYSVVGLTCASITFYLFSRLFPKLLHRFVKMKEKWIGAYTYFSTGQIMVLRLIPLVNFSLISLCILEKTKGFMRYVRLSFITHIPSSLCFTFLGASIQNLSPILIGSILLTLLFLIYFLREKQVFIKWEDFFLKEKGTARQ</sequence>
<organism evidence="8 9">
    <name type="scientific">Metabacillus litoralis</name>
    <dbReference type="NCBI Taxonomy" id="152268"/>
    <lineage>
        <taxon>Bacteria</taxon>
        <taxon>Bacillati</taxon>
        <taxon>Bacillota</taxon>
        <taxon>Bacilli</taxon>
        <taxon>Bacillales</taxon>
        <taxon>Bacillaceae</taxon>
        <taxon>Metabacillus</taxon>
    </lineage>
</organism>
<evidence type="ECO:0000256" key="5">
    <source>
        <dbReference type="ARBA" id="ARBA00023136"/>
    </source>
</evidence>
<dbReference type="GO" id="GO:0005886">
    <property type="term" value="C:plasma membrane"/>
    <property type="evidence" value="ECO:0007669"/>
    <property type="project" value="UniProtKB-SubCell"/>
</dbReference>
<accession>A0A5C6VZX0</accession>
<name>A0A5C6VZX0_9BACI</name>
<keyword evidence="4 6" id="KW-1133">Transmembrane helix</keyword>
<dbReference type="Proteomes" id="UP000321363">
    <property type="component" value="Unassembled WGS sequence"/>
</dbReference>
<keyword evidence="2 6" id="KW-1003">Cell membrane</keyword>
<keyword evidence="5 6" id="KW-0472">Membrane</keyword>
<reference evidence="8 9" key="1">
    <citation type="journal article" date="2005" name="Int. J. Syst. Evol. Microbiol.">
        <title>Bacillus litoralis sp. nov., isolated from a tidal flat of the Yellow Sea in Korea.</title>
        <authorList>
            <person name="Yoon J.H."/>
            <person name="Oh T.K."/>
        </authorList>
    </citation>
    <scope>NUCLEOTIDE SEQUENCE [LARGE SCALE GENOMIC DNA]</scope>
    <source>
        <strain evidence="8 9">SW-211</strain>
    </source>
</reference>